<protein>
    <submittedName>
        <fullName evidence="1">Uncharacterized protein</fullName>
    </submittedName>
</protein>
<dbReference type="EMBL" id="CP071794">
    <property type="protein sequence ID" value="QTD56636.1"/>
    <property type="molecule type" value="Genomic_DNA"/>
</dbReference>
<name>A0ABX7T685_9SPHN</name>
<accession>A0ABX7T685</accession>
<evidence type="ECO:0000313" key="2">
    <source>
        <dbReference type="Proteomes" id="UP000663923"/>
    </source>
</evidence>
<organism evidence="1 2">
    <name type="scientific">Parasphingorhabdus cellanae</name>
    <dbReference type="NCBI Taxonomy" id="2806553"/>
    <lineage>
        <taxon>Bacteria</taxon>
        <taxon>Pseudomonadati</taxon>
        <taxon>Pseudomonadota</taxon>
        <taxon>Alphaproteobacteria</taxon>
        <taxon>Sphingomonadales</taxon>
        <taxon>Sphingomonadaceae</taxon>
        <taxon>Parasphingorhabdus</taxon>
    </lineage>
</organism>
<evidence type="ECO:0000313" key="1">
    <source>
        <dbReference type="EMBL" id="QTD56636.1"/>
    </source>
</evidence>
<gene>
    <name evidence="1" type="ORF">J4G78_03330</name>
</gene>
<dbReference type="RefSeq" id="WP_207988468.1">
    <property type="nucleotide sequence ID" value="NZ_CP071794.1"/>
</dbReference>
<keyword evidence="2" id="KW-1185">Reference proteome</keyword>
<sequence>MKPLGILVSGVFAGLLLIANSQSSDSDDGVGPDYFEGRWAFAEEACDQPTNWTLLAGGNFVSEDLTGTWQWYGGQLTLNLIDLAVDEETEEEGSRFQMEGPVSISGPDQFILKIEPDDYVMKRCK</sequence>
<proteinExistence type="predicted"/>
<dbReference type="Proteomes" id="UP000663923">
    <property type="component" value="Chromosome"/>
</dbReference>
<reference evidence="1 2" key="1">
    <citation type="submission" date="2021-03" db="EMBL/GenBank/DDBJ databases">
        <title>Complete genome of Parasphingorhabdus_sp.JHSY0214.</title>
        <authorList>
            <person name="Yoo J.H."/>
            <person name="Bae J.W."/>
        </authorList>
    </citation>
    <scope>NUCLEOTIDE SEQUENCE [LARGE SCALE GENOMIC DNA]</scope>
    <source>
        <strain evidence="1 2">JHSY0214</strain>
    </source>
</reference>